<keyword evidence="5" id="KW-1185">Reference proteome</keyword>
<dbReference type="InterPro" id="IPR013762">
    <property type="entry name" value="Integrase-like_cat_sf"/>
</dbReference>
<dbReference type="PROSITE" id="PS51898">
    <property type="entry name" value="TYR_RECOMBINASE"/>
    <property type="match status" value="1"/>
</dbReference>
<evidence type="ECO:0000313" key="5">
    <source>
        <dbReference type="Proteomes" id="UP000600865"/>
    </source>
</evidence>
<dbReference type="InterPro" id="IPR046668">
    <property type="entry name" value="DUF6538"/>
</dbReference>
<keyword evidence="1" id="KW-0229">DNA integration</keyword>
<reference evidence="4 5" key="1">
    <citation type="journal article" date="2014" name="Int. J. Syst. Evol. Microbiol.">
        <title>Complete genome sequence of Corynebacterium casei LMG S-19264T (=DSM 44701T), isolated from a smear-ripened cheese.</title>
        <authorList>
            <consortium name="US DOE Joint Genome Institute (JGI-PGF)"/>
            <person name="Walter F."/>
            <person name="Albersmeier A."/>
            <person name="Kalinowski J."/>
            <person name="Ruckert C."/>
        </authorList>
    </citation>
    <scope>NUCLEOTIDE SEQUENCE [LARGE SCALE GENOMIC DNA]</scope>
    <source>
        <strain evidence="4 5">KCTC 23968</strain>
    </source>
</reference>
<dbReference type="GO" id="GO:0003677">
    <property type="term" value="F:DNA binding"/>
    <property type="evidence" value="ECO:0007669"/>
    <property type="project" value="InterPro"/>
</dbReference>
<dbReference type="InterPro" id="IPR011010">
    <property type="entry name" value="DNA_brk_join_enz"/>
</dbReference>
<sequence length="460" mass="53132">MKTIRRPNQYLKLRGEVWYYVRRVPNLVASQMGQTIISRSLETDSVSLARKRRDMCVEADNAKWHKLNPSTFTRPSVDRSLRQARQDASAMGFTYKPVEELTEPHNYEELAYRLLHLEALQTRQRVDIERAAPVLIGTVKPDKVTITKALEIYLTEIALDEVAGKSPEQRATYEKVKRRAVANFVKLNGDVDMRKIDREHGRKVYKFWADKVYPKNGAKPLSGSSANRDLGNLRKLYRMYFEHVGEEDRQNPFRNLRFSAKKMKQVKPFTNSFVRESIMKPNVFEGLKREAALLCLALIETGCRPSELANILPENIRLDDEVPHIRIRSTAERQLKSEASIREIPLLGISLEAMKHARDGFPHYRDRGYLLSQTLQKAFKSRGLLPSSNHRIYSFRHSFEKRMLEAGLDYGLRCTLMGHRNPRPYYGDGGSLRYRRDELQKITHPVTPELLAGFPFVASA</sequence>
<comment type="caution">
    <text evidence="4">The sequence shown here is derived from an EMBL/GenBank/DDBJ whole genome shotgun (WGS) entry which is preliminary data.</text>
</comment>
<dbReference type="EMBL" id="BMYV01000001">
    <property type="protein sequence ID" value="GGX62308.1"/>
    <property type="molecule type" value="Genomic_DNA"/>
</dbReference>
<dbReference type="SUPFAM" id="SSF56349">
    <property type="entry name" value="DNA breaking-rejoining enzymes"/>
    <property type="match status" value="1"/>
</dbReference>
<dbReference type="InterPro" id="IPR050090">
    <property type="entry name" value="Tyrosine_recombinase_XerCD"/>
</dbReference>
<dbReference type="PANTHER" id="PTHR30349">
    <property type="entry name" value="PHAGE INTEGRASE-RELATED"/>
    <property type="match status" value="1"/>
</dbReference>
<dbReference type="GO" id="GO:0015074">
    <property type="term" value="P:DNA integration"/>
    <property type="evidence" value="ECO:0007669"/>
    <property type="project" value="UniProtKB-KW"/>
</dbReference>
<evidence type="ECO:0000256" key="1">
    <source>
        <dbReference type="ARBA" id="ARBA00022908"/>
    </source>
</evidence>
<dbReference type="Pfam" id="PF20172">
    <property type="entry name" value="DUF6538"/>
    <property type="match status" value="1"/>
</dbReference>
<keyword evidence="2" id="KW-0233">DNA recombination</keyword>
<evidence type="ECO:0000313" key="4">
    <source>
        <dbReference type="EMBL" id="GGX62308.1"/>
    </source>
</evidence>
<protein>
    <submittedName>
        <fullName evidence="4">Integrase</fullName>
    </submittedName>
</protein>
<dbReference type="Pfam" id="PF00589">
    <property type="entry name" value="Phage_integrase"/>
    <property type="match status" value="1"/>
</dbReference>
<dbReference type="Proteomes" id="UP000600865">
    <property type="component" value="Unassembled WGS sequence"/>
</dbReference>
<evidence type="ECO:0000256" key="2">
    <source>
        <dbReference type="ARBA" id="ARBA00023172"/>
    </source>
</evidence>
<organism evidence="4 5">
    <name type="scientific">Litorimonas cladophorae</name>
    <dbReference type="NCBI Taxonomy" id="1220491"/>
    <lineage>
        <taxon>Bacteria</taxon>
        <taxon>Pseudomonadati</taxon>
        <taxon>Pseudomonadota</taxon>
        <taxon>Alphaproteobacteria</taxon>
        <taxon>Maricaulales</taxon>
        <taxon>Robiginitomaculaceae</taxon>
    </lineage>
</organism>
<name>A0A918NF04_9PROT</name>
<evidence type="ECO:0000259" key="3">
    <source>
        <dbReference type="PROSITE" id="PS51898"/>
    </source>
</evidence>
<dbReference type="RefSeq" id="WP_189582242.1">
    <property type="nucleotide sequence ID" value="NZ_BMYV01000001.1"/>
</dbReference>
<dbReference type="Gene3D" id="1.10.443.10">
    <property type="entry name" value="Intergrase catalytic core"/>
    <property type="match status" value="1"/>
</dbReference>
<dbReference type="GO" id="GO:0006310">
    <property type="term" value="P:DNA recombination"/>
    <property type="evidence" value="ECO:0007669"/>
    <property type="project" value="UniProtKB-KW"/>
</dbReference>
<proteinExistence type="predicted"/>
<dbReference type="InterPro" id="IPR002104">
    <property type="entry name" value="Integrase_catalytic"/>
</dbReference>
<gene>
    <name evidence="4" type="ORF">GCM10011309_10340</name>
</gene>
<dbReference type="AlphaFoldDB" id="A0A918NF04"/>
<feature type="domain" description="Tyr recombinase" evidence="3">
    <location>
        <begin position="264"/>
        <end position="447"/>
    </location>
</feature>
<accession>A0A918NF04</accession>